<feature type="site" description="Increases basicity of active site His" evidence="5">
    <location>
        <position position="138"/>
    </location>
</feature>
<feature type="binding site" evidence="6">
    <location>
        <position position="69"/>
    </location>
    <ligand>
        <name>substrate</name>
    </ligand>
</feature>
<dbReference type="Pfam" id="PF00132">
    <property type="entry name" value="Hexapep"/>
    <property type="match status" value="1"/>
</dbReference>
<proteinExistence type="inferred from homology"/>
<dbReference type="NCBIfam" id="TIGR03570">
    <property type="entry name" value="NeuD_NnaD"/>
    <property type="match status" value="1"/>
</dbReference>
<evidence type="ECO:0000259" key="7">
    <source>
        <dbReference type="Pfam" id="PF17836"/>
    </source>
</evidence>
<dbReference type="Gene3D" id="3.40.50.20">
    <property type="match status" value="1"/>
</dbReference>
<evidence type="ECO:0000256" key="2">
    <source>
        <dbReference type="ARBA" id="ARBA00022679"/>
    </source>
</evidence>
<comment type="similarity">
    <text evidence="1">Belongs to the transferase hexapeptide repeat family.</text>
</comment>
<evidence type="ECO:0000256" key="1">
    <source>
        <dbReference type="ARBA" id="ARBA00007274"/>
    </source>
</evidence>
<reference evidence="8" key="1">
    <citation type="submission" date="2018-12" db="EMBL/GenBank/DDBJ databases">
        <title>Draft genome sequence of Flaovobacterium columnare BGFS27 isolated from channel catfish in Alabama.</title>
        <authorList>
            <person name="Cai W."/>
            <person name="Arias C."/>
        </authorList>
    </citation>
    <scope>NUCLEOTIDE SEQUENCE [LARGE SCALE GENOMIC DNA]</scope>
    <source>
        <strain evidence="8">BGFS27</strain>
    </source>
</reference>
<dbReference type="AlphaFoldDB" id="A0AA94JMQ9"/>
<feature type="active site" description="Proton acceptor" evidence="5">
    <location>
        <position position="137"/>
    </location>
</feature>
<accession>A0AA94JMQ9</accession>
<dbReference type="RefSeq" id="WP_127821846.1">
    <property type="nucleotide sequence ID" value="NZ_RWGX02000016.1"/>
</dbReference>
<feature type="domain" description="PglD N-terminal" evidence="7">
    <location>
        <begin position="2"/>
        <end position="81"/>
    </location>
</feature>
<sequence>MLIVGAKGFAKEVLEILHQNNSLENVVFFDNVNPDIEGKLYGIYPILKSFDEAKDFFETQTNKFTIGIGNPILRKNLYKKFTELGGEFTSTISSYSQIGNYDVSIGIGSNVLTNSIFSNSSKIGKGCIVYYGVTITHDCEIGNFVELSPNSTILGNVKIGDYSQIGSNATLLPKITIGKNVIVAAGSVVTKDIPDNCMVAGIPAVIKKEILPLDF</sequence>
<dbReference type="Pfam" id="PF17836">
    <property type="entry name" value="PglD_N"/>
    <property type="match status" value="1"/>
</dbReference>
<protein>
    <submittedName>
        <fullName evidence="8">Acetyltransferase</fullName>
    </submittedName>
</protein>
<dbReference type="PANTHER" id="PTHR43300:SF7">
    <property type="entry name" value="UDP-N-ACETYLBACILLOSAMINE N-ACETYLTRANSFERASE"/>
    <property type="match status" value="1"/>
</dbReference>
<dbReference type="InterPro" id="IPR001451">
    <property type="entry name" value="Hexapep"/>
</dbReference>
<dbReference type="InterPro" id="IPR020019">
    <property type="entry name" value="AcTrfase_PglD-like"/>
</dbReference>
<dbReference type="InterPro" id="IPR050179">
    <property type="entry name" value="Trans_hexapeptide_repeat"/>
</dbReference>
<dbReference type="GO" id="GO:0016746">
    <property type="term" value="F:acyltransferase activity"/>
    <property type="evidence" value="ECO:0007669"/>
    <property type="project" value="UniProtKB-KW"/>
</dbReference>
<dbReference type="EMBL" id="RWGX01000004">
    <property type="protein sequence ID" value="RVU87537.1"/>
    <property type="molecule type" value="Genomic_DNA"/>
</dbReference>
<evidence type="ECO:0000256" key="6">
    <source>
        <dbReference type="PIRSR" id="PIRSR620019-2"/>
    </source>
</evidence>
<organism evidence="8">
    <name type="scientific">Flavobacterium columnare</name>
    <dbReference type="NCBI Taxonomy" id="996"/>
    <lineage>
        <taxon>Bacteria</taxon>
        <taxon>Pseudomonadati</taxon>
        <taxon>Bacteroidota</taxon>
        <taxon>Flavobacteriia</taxon>
        <taxon>Flavobacteriales</taxon>
        <taxon>Flavobacteriaceae</taxon>
        <taxon>Flavobacterium</taxon>
    </lineage>
</organism>
<comment type="caution">
    <text evidence="8">The sequence shown here is derived from an EMBL/GenBank/DDBJ whole genome shotgun (WGS) entry which is preliminary data.</text>
</comment>
<keyword evidence="2" id="KW-0808">Transferase</keyword>
<dbReference type="InterPro" id="IPR041561">
    <property type="entry name" value="PglD_N"/>
</dbReference>
<evidence type="ECO:0000256" key="3">
    <source>
        <dbReference type="ARBA" id="ARBA00022737"/>
    </source>
</evidence>
<dbReference type="Gene3D" id="2.160.10.10">
    <property type="entry name" value="Hexapeptide repeat proteins"/>
    <property type="match status" value="1"/>
</dbReference>
<evidence type="ECO:0000256" key="5">
    <source>
        <dbReference type="PIRSR" id="PIRSR620019-1"/>
    </source>
</evidence>
<dbReference type="InterPro" id="IPR011004">
    <property type="entry name" value="Trimer_LpxA-like_sf"/>
</dbReference>
<evidence type="ECO:0000256" key="4">
    <source>
        <dbReference type="ARBA" id="ARBA00023315"/>
    </source>
</evidence>
<keyword evidence="3" id="KW-0677">Repeat</keyword>
<keyword evidence="4" id="KW-0012">Acyltransferase</keyword>
<name>A0AA94JMQ9_9FLAO</name>
<gene>
    <name evidence="8" type="ORF">EJB19_04665</name>
</gene>
<dbReference type="PROSITE" id="PS00101">
    <property type="entry name" value="HEXAPEP_TRANSFERASES"/>
    <property type="match status" value="1"/>
</dbReference>
<dbReference type="PANTHER" id="PTHR43300">
    <property type="entry name" value="ACETYLTRANSFERASE"/>
    <property type="match status" value="1"/>
</dbReference>
<evidence type="ECO:0000313" key="8">
    <source>
        <dbReference type="EMBL" id="RVU87537.1"/>
    </source>
</evidence>
<dbReference type="InterPro" id="IPR018357">
    <property type="entry name" value="Hexapep_transf_CS"/>
</dbReference>
<dbReference type="SUPFAM" id="SSF51161">
    <property type="entry name" value="Trimeric LpxA-like enzymes"/>
    <property type="match status" value="1"/>
</dbReference>
<dbReference type="CDD" id="cd03360">
    <property type="entry name" value="LbH_AT_putative"/>
    <property type="match status" value="1"/>
</dbReference>